<evidence type="ECO:0000313" key="3">
    <source>
        <dbReference type="Proteomes" id="UP000324222"/>
    </source>
</evidence>
<gene>
    <name evidence="2" type="ORF">E2C01_056786</name>
</gene>
<sequence length="112" mass="12134">MDLCKEEGATPLLKELPATQAAKRTQHRHPYHSRPGHPSPPGTPTPPDQESEPQHSTTTTTAKVHWPQQSTKEPPQTTMLQHTTSETPPTIVGCAKHGSPLTSPHISLATTL</sequence>
<proteinExistence type="predicted"/>
<protein>
    <submittedName>
        <fullName evidence="2">Uncharacterized protein</fullName>
    </submittedName>
</protein>
<accession>A0A5B7H038</accession>
<name>A0A5B7H038_PORTR</name>
<keyword evidence="3" id="KW-1185">Reference proteome</keyword>
<comment type="caution">
    <text evidence="2">The sequence shown here is derived from an EMBL/GenBank/DDBJ whole genome shotgun (WGS) entry which is preliminary data.</text>
</comment>
<feature type="compositionally biased region" description="Basic residues" evidence="1">
    <location>
        <begin position="24"/>
        <end position="35"/>
    </location>
</feature>
<dbReference type="AlphaFoldDB" id="A0A5B7H038"/>
<dbReference type="EMBL" id="VSRR010019962">
    <property type="protein sequence ID" value="MPC62697.1"/>
    <property type="molecule type" value="Genomic_DNA"/>
</dbReference>
<feature type="compositionally biased region" description="Pro residues" evidence="1">
    <location>
        <begin position="37"/>
        <end position="47"/>
    </location>
</feature>
<evidence type="ECO:0000313" key="2">
    <source>
        <dbReference type="EMBL" id="MPC62697.1"/>
    </source>
</evidence>
<feature type="compositionally biased region" description="Polar residues" evidence="1">
    <location>
        <begin position="54"/>
        <end position="88"/>
    </location>
</feature>
<organism evidence="2 3">
    <name type="scientific">Portunus trituberculatus</name>
    <name type="common">Swimming crab</name>
    <name type="synonym">Neptunus trituberculatus</name>
    <dbReference type="NCBI Taxonomy" id="210409"/>
    <lineage>
        <taxon>Eukaryota</taxon>
        <taxon>Metazoa</taxon>
        <taxon>Ecdysozoa</taxon>
        <taxon>Arthropoda</taxon>
        <taxon>Crustacea</taxon>
        <taxon>Multicrustacea</taxon>
        <taxon>Malacostraca</taxon>
        <taxon>Eumalacostraca</taxon>
        <taxon>Eucarida</taxon>
        <taxon>Decapoda</taxon>
        <taxon>Pleocyemata</taxon>
        <taxon>Brachyura</taxon>
        <taxon>Eubrachyura</taxon>
        <taxon>Portunoidea</taxon>
        <taxon>Portunidae</taxon>
        <taxon>Portuninae</taxon>
        <taxon>Portunus</taxon>
    </lineage>
</organism>
<reference evidence="2 3" key="1">
    <citation type="submission" date="2019-05" db="EMBL/GenBank/DDBJ databases">
        <title>Another draft genome of Portunus trituberculatus and its Hox gene families provides insights of decapod evolution.</title>
        <authorList>
            <person name="Jeong J.-H."/>
            <person name="Song I."/>
            <person name="Kim S."/>
            <person name="Choi T."/>
            <person name="Kim D."/>
            <person name="Ryu S."/>
            <person name="Kim W."/>
        </authorList>
    </citation>
    <scope>NUCLEOTIDE SEQUENCE [LARGE SCALE GENOMIC DNA]</scope>
    <source>
        <tissue evidence="2">Muscle</tissue>
    </source>
</reference>
<feature type="region of interest" description="Disordered" evidence="1">
    <location>
        <begin position="1"/>
        <end position="112"/>
    </location>
</feature>
<dbReference type="Proteomes" id="UP000324222">
    <property type="component" value="Unassembled WGS sequence"/>
</dbReference>
<evidence type="ECO:0000256" key="1">
    <source>
        <dbReference type="SAM" id="MobiDB-lite"/>
    </source>
</evidence>
<feature type="compositionally biased region" description="Polar residues" evidence="1">
    <location>
        <begin position="100"/>
        <end position="112"/>
    </location>
</feature>